<accession>A0A174C8L7</accession>
<evidence type="ECO:0000313" key="5">
    <source>
        <dbReference type="Proteomes" id="UP000183040"/>
    </source>
</evidence>
<reference evidence="2 6" key="2">
    <citation type="journal article" date="2019" name="Nat. Med.">
        <title>A library of human gut bacterial isolates paired with longitudinal multiomics data enables mechanistic microbiome research.</title>
        <authorList>
            <person name="Poyet M."/>
            <person name="Groussin M."/>
            <person name="Gibbons S.M."/>
            <person name="Avila-Pacheco J."/>
            <person name="Jiang X."/>
            <person name="Kearney S.M."/>
            <person name="Perrotta A.R."/>
            <person name="Berdy B."/>
            <person name="Zhao S."/>
            <person name="Lieberman T.D."/>
            <person name="Swanson P.K."/>
            <person name="Smith M."/>
            <person name="Roesemann S."/>
            <person name="Alexander J.E."/>
            <person name="Rich S.A."/>
            <person name="Livny J."/>
            <person name="Vlamakis H."/>
            <person name="Clish C."/>
            <person name="Bullock K."/>
            <person name="Deik A."/>
            <person name="Scott J."/>
            <person name="Pierce K.A."/>
            <person name="Xavier R.J."/>
            <person name="Alm E.J."/>
        </authorList>
    </citation>
    <scope>NUCLEOTIDE SEQUENCE [LARGE SCALE GENOMIC DNA]</scope>
    <source>
        <strain evidence="2 6">BIOML-A62</strain>
    </source>
</reference>
<dbReference type="InterPro" id="IPR015032">
    <property type="entry name" value="ThsB__TIR-like_domain"/>
</dbReference>
<dbReference type="AlphaFoldDB" id="A0A174C8L7"/>
<dbReference type="Pfam" id="PF08937">
    <property type="entry name" value="ThsB_TIR"/>
    <property type="match status" value="1"/>
</dbReference>
<sequence length="198" mass="23392">MHKVFVSFHHANDQKYKEGLVSWAEKNKVFIDGSVDMGEIPEDWDDQKIREYIRDEHLKDTTVTILLVGTETKNRKHIDWELYSSMYDGTVNKKSGIIVILLPSVKSEYYTCAHSSEKTFYPETTQWMSIDSREEYHRRYPYLPERIIDNLLEPNAFISVINWDKLTPDILRQMIDNAYNSRATCTYDLSRPMRKKNG</sequence>
<protein>
    <submittedName>
        <fullName evidence="3">MTH538 TIR-like domain</fullName>
    </submittedName>
    <submittedName>
        <fullName evidence="2">TIR domain-containing protein</fullName>
    </submittedName>
</protein>
<reference evidence="3 5" key="1">
    <citation type="submission" date="2016-10" db="EMBL/GenBank/DDBJ databases">
        <authorList>
            <person name="de Groot N.N."/>
        </authorList>
    </citation>
    <scope>NUCLEOTIDE SEQUENCE [LARGE SCALE GENOMIC DNA]</scope>
    <source>
        <strain evidence="3 5">NLAE-zl-G339</strain>
    </source>
</reference>
<evidence type="ECO:0000313" key="4">
    <source>
        <dbReference type="EMBL" id="SEB17611.1"/>
    </source>
</evidence>
<dbReference type="Proteomes" id="UP000183040">
    <property type="component" value="Unassembled WGS sequence"/>
</dbReference>
<gene>
    <name evidence="2" type="ORF">GA424_13305</name>
    <name evidence="3" type="ORF">SAMN04487924_107190</name>
    <name evidence="4" type="ORF">SAMN04487924_1474</name>
</gene>
<evidence type="ECO:0000313" key="2">
    <source>
        <dbReference type="EMBL" id="KAB6137613.1"/>
    </source>
</evidence>
<organism evidence="3 5">
    <name type="scientific">Bacteroides xylanisolvens</name>
    <dbReference type="NCBI Taxonomy" id="371601"/>
    <lineage>
        <taxon>Bacteria</taxon>
        <taxon>Pseudomonadati</taxon>
        <taxon>Bacteroidota</taxon>
        <taxon>Bacteroidia</taxon>
        <taxon>Bacteroidales</taxon>
        <taxon>Bacteroidaceae</taxon>
        <taxon>Bacteroides</taxon>
    </lineage>
</organism>
<dbReference type="Gene3D" id="3.40.50.11200">
    <property type="match status" value="1"/>
</dbReference>
<dbReference type="EMBL" id="FNRP01000047">
    <property type="protein sequence ID" value="SEB17611.1"/>
    <property type="molecule type" value="Genomic_DNA"/>
</dbReference>
<evidence type="ECO:0000259" key="1">
    <source>
        <dbReference type="Pfam" id="PF08937"/>
    </source>
</evidence>
<dbReference type="RefSeq" id="WP_008655066.1">
    <property type="nucleotide sequence ID" value="NZ_CP045612.1"/>
</dbReference>
<name>A0A174C8L7_9BACE</name>
<feature type="domain" description="Thoeris protein ThsB TIR-like" evidence="1">
    <location>
        <begin position="5"/>
        <end position="106"/>
    </location>
</feature>
<evidence type="ECO:0000313" key="3">
    <source>
        <dbReference type="EMBL" id="SEA52333.1"/>
    </source>
</evidence>
<dbReference type="EMBL" id="FNRP01000007">
    <property type="protein sequence ID" value="SEA52333.1"/>
    <property type="molecule type" value="Genomic_DNA"/>
</dbReference>
<dbReference type="EMBL" id="WDEH01000020">
    <property type="protein sequence ID" value="KAB6137613.1"/>
    <property type="molecule type" value="Genomic_DNA"/>
</dbReference>
<proteinExistence type="predicted"/>
<dbReference type="Proteomes" id="UP000487596">
    <property type="component" value="Unassembled WGS sequence"/>
</dbReference>
<evidence type="ECO:0000313" key="6">
    <source>
        <dbReference type="Proteomes" id="UP000487596"/>
    </source>
</evidence>